<keyword evidence="3" id="KW-1185">Reference proteome</keyword>
<dbReference type="Gramene" id="Pp3c22_14210V3.1">
    <property type="protein sequence ID" value="Pp3c22_14210V3.1"/>
    <property type="gene ID" value="Pp3c22_14210"/>
</dbReference>
<dbReference type="AlphaFoldDB" id="A0A2K1INI1"/>
<dbReference type="EMBL" id="ABEU02000022">
    <property type="protein sequence ID" value="PNR30818.1"/>
    <property type="molecule type" value="Genomic_DNA"/>
</dbReference>
<proteinExistence type="predicted"/>
<gene>
    <name evidence="1" type="ORF">PHYPA_027134</name>
</gene>
<dbReference type="InParanoid" id="A0A2K1INI1"/>
<dbReference type="EnsemblPlants" id="Pp3c22_14210V3.1">
    <property type="protein sequence ID" value="Pp3c22_14210V3.1"/>
    <property type="gene ID" value="Pp3c22_14210"/>
</dbReference>
<protein>
    <submittedName>
        <fullName evidence="1 2">Uncharacterized protein</fullName>
    </submittedName>
</protein>
<reference evidence="1 3" key="2">
    <citation type="journal article" date="2018" name="Plant J.">
        <title>The Physcomitrella patens chromosome-scale assembly reveals moss genome structure and evolution.</title>
        <authorList>
            <person name="Lang D."/>
            <person name="Ullrich K.K."/>
            <person name="Murat F."/>
            <person name="Fuchs J."/>
            <person name="Jenkins J."/>
            <person name="Haas F.B."/>
            <person name="Piednoel M."/>
            <person name="Gundlach H."/>
            <person name="Van Bel M."/>
            <person name="Meyberg R."/>
            <person name="Vives C."/>
            <person name="Morata J."/>
            <person name="Symeonidi A."/>
            <person name="Hiss M."/>
            <person name="Muchero W."/>
            <person name="Kamisugi Y."/>
            <person name="Saleh O."/>
            <person name="Blanc G."/>
            <person name="Decker E.L."/>
            <person name="van Gessel N."/>
            <person name="Grimwood J."/>
            <person name="Hayes R.D."/>
            <person name="Graham S.W."/>
            <person name="Gunter L.E."/>
            <person name="McDaniel S.F."/>
            <person name="Hoernstein S.N.W."/>
            <person name="Larsson A."/>
            <person name="Li F.W."/>
            <person name="Perroud P.F."/>
            <person name="Phillips J."/>
            <person name="Ranjan P."/>
            <person name="Rokshar D.S."/>
            <person name="Rothfels C.J."/>
            <person name="Schneider L."/>
            <person name="Shu S."/>
            <person name="Stevenson D.W."/>
            <person name="Thummler F."/>
            <person name="Tillich M."/>
            <person name="Villarreal Aguilar J.C."/>
            <person name="Widiez T."/>
            <person name="Wong G.K."/>
            <person name="Wymore A."/>
            <person name="Zhang Y."/>
            <person name="Zimmer A.D."/>
            <person name="Quatrano R.S."/>
            <person name="Mayer K.F.X."/>
            <person name="Goodstein D."/>
            <person name="Casacuberta J.M."/>
            <person name="Vandepoele K."/>
            <person name="Reski R."/>
            <person name="Cuming A.C."/>
            <person name="Tuskan G.A."/>
            <person name="Maumus F."/>
            <person name="Salse J."/>
            <person name="Schmutz J."/>
            <person name="Rensing S.A."/>
        </authorList>
    </citation>
    <scope>NUCLEOTIDE SEQUENCE [LARGE SCALE GENOMIC DNA]</scope>
    <source>
        <strain evidence="2 3">cv. Gransden 2004</strain>
    </source>
</reference>
<reference evidence="2" key="3">
    <citation type="submission" date="2020-12" db="UniProtKB">
        <authorList>
            <consortium name="EnsemblPlants"/>
        </authorList>
    </citation>
    <scope>IDENTIFICATION</scope>
</reference>
<evidence type="ECO:0000313" key="3">
    <source>
        <dbReference type="Proteomes" id="UP000006727"/>
    </source>
</evidence>
<sequence length="55" mass="6408">MADMLSDLIIFRIKLNGKSCRPHTNHKRLPPHYTYVRLHLRSWAESRTTFAAVAS</sequence>
<organism evidence="1">
    <name type="scientific">Physcomitrium patens</name>
    <name type="common">Spreading-leaved earth moss</name>
    <name type="synonym">Physcomitrella patens</name>
    <dbReference type="NCBI Taxonomy" id="3218"/>
    <lineage>
        <taxon>Eukaryota</taxon>
        <taxon>Viridiplantae</taxon>
        <taxon>Streptophyta</taxon>
        <taxon>Embryophyta</taxon>
        <taxon>Bryophyta</taxon>
        <taxon>Bryophytina</taxon>
        <taxon>Bryopsida</taxon>
        <taxon>Funariidae</taxon>
        <taxon>Funariales</taxon>
        <taxon>Funariaceae</taxon>
        <taxon>Physcomitrium</taxon>
    </lineage>
</organism>
<name>A0A2K1INI1_PHYPA</name>
<accession>A0A2K1INI1</accession>
<evidence type="ECO:0000313" key="1">
    <source>
        <dbReference type="EMBL" id="PNR30818.1"/>
    </source>
</evidence>
<reference evidence="1 3" key="1">
    <citation type="journal article" date="2008" name="Science">
        <title>The Physcomitrella genome reveals evolutionary insights into the conquest of land by plants.</title>
        <authorList>
            <person name="Rensing S."/>
            <person name="Lang D."/>
            <person name="Zimmer A."/>
            <person name="Terry A."/>
            <person name="Salamov A."/>
            <person name="Shapiro H."/>
            <person name="Nishiyama T."/>
            <person name="Perroud P.-F."/>
            <person name="Lindquist E."/>
            <person name="Kamisugi Y."/>
            <person name="Tanahashi T."/>
            <person name="Sakakibara K."/>
            <person name="Fujita T."/>
            <person name="Oishi K."/>
            <person name="Shin-I T."/>
            <person name="Kuroki Y."/>
            <person name="Toyoda A."/>
            <person name="Suzuki Y."/>
            <person name="Hashimoto A."/>
            <person name="Yamaguchi K."/>
            <person name="Sugano A."/>
            <person name="Kohara Y."/>
            <person name="Fujiyama A."/>
            <person name="Anterola A."/>
            <person name="Aoki S."/>
            <person name="Ashton N."/>
            <person name="Barbazuk W.B."/>
            <person name="Barker E."/>
            <person name="Bennetzen J."/>
            <person name="Bezanilla M."/>
            <person name="Blankenship R."/>
            <person name="Cho S.H."/>
            <person name="Dutcher S."/>
            <person name="Estelle M."/>
            <person name="Fawcett J.A."/>
            <person name="Gundlach H."/>
            <person name="Hanada K."/>
            <person name="Heyl A."/>
            <person name="Hicks K.A."/>
            <person name="Hugh J."/>
            <person name="Lohr M."/>
            <person name="Mayer K."/>
            <person name="Melkozernov A."/>
            <person name="Murata T."/>
            <person name="Nelson D."/>
            <person name="Pils B."/>
            <person name="Prigge M."/>
            <person name="Reiss B."/>
            <person name="Renner T."/>
            <person name="Rombauts S."/>
            <person name="Rushton P."/>
            <person name="Sanderfoot A."/>
            <person name="Schween G."/>
            <person name="Shiu S.-H."/>
            <person name="Stueber K."/>
            <person name="Theodoulou F.L."/>
            <person name="Tu H."/>
            <person name="Van de Peer Y."/>
            <person name="Verrier P.J."/>
            <person name="Waters E."/>
            <person name="Wood A."/>
            <person name="Yang L."/>
            <person name="Cove D."/>
            <person name="Cuming A."/>
            <person name="Hasebe M."/>
            <person name="Lucas S."/>
            <person name="Mishler D.B."/>
            <person name="Reski R."/>
            <person name="Grigoriev I."/>
            <person name="Quatrano R.S."/>
            <person name="Boore J.L."/>
        </authorList>
    </citation>
    <scope>NUCLEOTIDE SEQUENCE [LARGE SCALE GENOMIC DNA]</scope>
    <source>
        <strain evidence="2 3">cv. Gransden 2004</strain>
    </source>
</reference>
<evidence type="ECO:0000313" key="2">
    <source>
        <dbReference type="EnsemblPlants" id="Pp3c22_14210V3.1"/>
    </source>
</evidence>
<dbReference type="Proteomes" id="UP000006727">
    <property type="component" value="Chromosome 22"/>
</dbReference>